<evidence type="ECO:0000313" key="6">
    <source>
        <dbReference type="EMBL" id="MEI4270299.1"/>
    </source>
</evidence>
<dbReference type="GO" id="GO:0018578">
    <property type="term" value="F:protocatechuate 3,4-dioxygenase activity"/>
    <property type="evidence" value="ECO:0007669"/>
    <property type="project" value="UniProtKB-EC"/>
</dbReference>
<dbReference type="PANTHER" id="PTHR33711">
    <property type="entry name" value="DIOXYGENASE, PUTATIVE (AFU_ORTHOLOGUE AFUA_2G02910)-RELATED"/>
    <property type="match status" value="1"/>
</dbReference>
<dbReference type="InterPro" id="IPR015889">
    <property type="entry name" value="Intradiol_dOase_core"/>
</dbReference>
<keyword evidence="2" id="KW-0223">Dioxygenase</keyword>
<evidence type="ECO:0000256" key="1">
    <source>
        <dbReference type="ARBA" id="ARBA00007825"/>
    </source>
</evidence>
<dbReference type="Pfam" id="PF00775">
    <property type="entry name" value="Dioxygenase_C"/>
    <property type="match status" value="1"/>
</dbReference>
<dbReference type="InterPro" id="IPR000627">
    <property type="entry name" value="Intradiol_dOase_C"/>
</dbReference>
<feature type="compositionally biased region" description="Basic and acidic residues" evidence="4">
    <location>
        <begin position="98"/>
        <end position="108"/>
    </location>
</feature>
<evidence type="ECO:0000313" key="7">
    <source>
        <dbReference type="Proteomes" id="UP001361570"/>
    </source>
</evidence>
<dbReference type="NCBIfam" id="TIGR02423">
    <property type="entry name" value="protocat_alph"/>
    <property type="match status" value="1"/>
</dbReference>
<keyword evidence="7" id="KW-1185">Reference proteome</keyword>
<dbReference type="SUPFAM" id="SSF49482">
    <property type="entry name" value="Aromatic compound dioxygenase"/>
    <property type="match status" value="1"/>
</dbReference>
<reference evidence="6 7" key="1">
    <citation type="submission" date="2024-03" db="EMBL/GenBank/DDBJ databases">
        <title>Draft genome sequence of Klenkia sp. LSe6-5.</title>
        <authorList>
            <person name="Duangmal K."/>
            <person name="Chantavorakit T."/>
        </authorList>
    </citation>
    <scope>NUCLEOTIDE SEQUENCE [LARGE SCALE GENOMIC DNA]</scope>
    <source>
        <strain evidence="6 7">LSe6-5</strain>
    </source>
</reference>
<comment type="similarity">
    <text evidence="1">Belongs to the intradiol ring-cleavage dioxygenase family.</text>
</comment>
<feature type="compositionally biased region" description="Basic and acidic residues" evidence="4">
    <location>
        <begin position="1"/>
        <end position="22"/>
    </location>
</feature>
<accession>A0ABU8DNC2</accession>
<feature type="region of interest" description="Disordered" evidence="4">
    <location>
        <begin position="1"/>
        <end position="43"/>
    </location>
</feature>
<evidence type="ECO:0000256" key="2">
    <source>
        <dbReference type="ARBA" id="ARBA00022964"/>
    </source>
</evidence>
<sequence>MSEHEHDSPLVRDADGGNDRRPGTPRRGSGFLDGPHRLPTTPSATVGPYLAIGLTWPDGADAVAPGTPGEIWLRGTVRDGNGDVVPDAMVESWQADPRGRFAHPDDPRGPAATPGFRGFGRSATPGGEYAIRTLKPGPVPDGRGGWQAPHLDLSVFARGLLDRVVTRVYFADEAEANAADPVLAGLTEQQRATLVARPTDDGYRLDIQLQGEDETVFFAV</sequence>
<gene>
    <name evidence="6" type="primary">pcaG</name>
    <name evidence="6" type="ORF">TEK04_01065</name>
</gene>
<proteinExistence type="inferred from homology"/>
<dbReference type="EC" id="1.13.11.3" evidence="6"/>
<evidence type="ECO:0000256" key="4">
    <source>
        <dbReference type="SAM" id="MobiDB-lite"/>
    </source>
</evidence>
<evidence type="ECO:0000256" key="3">
    <source>
        <dbReference type="ARBA" id="ARBA00023002"/>
    </source>
</evidence>
<dbReference type="PANTHER" id="PTHR33711:SF9">
    <property type="entry name" value="PROTOCATECHUATE 3,4-DIOXYGENASE ALPHA CHAIN"/>
    <property type="match status" value="1"/>
</dbReference>
<feature type="region of interest" description="Disordered" evidence="4">
    <location>
        <begin position="98"/>
        <end position="124"/>
    </location>
</feature>
<dbReference type="EMBL" id="JBAPLU010000001">
    <property type="protein sequence ID" value="MEI4270299.1"/>
    <property type="molecule type" value="Genomic_DNA"/>
</dbReference>
<dbReference type="RefSeq" id="WP_336402437.1">
    <property type="nucleotide sequence ID" value="NZ_JBAPLU010000001.1"/>
</dbReference>
<feature type="domain" description="Intradiol ring-cleavage dioxygenases" evidence="5">
    <location>
        <begin position="70"/>
        <end position="198"/>
    </location>
</feature>
<keyword evidence="3 6" id="KW-0560">Oxidoreductase</keyword>
<dbReference type="InterPro" id="IPR050770">
    <property type="entry name" value="Intradiol_RC_Dioxygenase"/>
</dbReference>
<organism evidence="6 7">
    <name type="scientific">Klenkia sesuvii</name>
    <dbReference type="NCBI Taxonomy" id="3103137"/>
    <lineage>
        <taxon>Bacteria</taxon>
        <taxon>Bacillati</taxon>
        <taxon>Actinomycetota</taxon>
        <taxon>Actinomycetes</taxon>
        <taxon>Geodermatophilales</taxon>
        <taxon>Geodermatophilaceae</taxon>
        <taxon>Klenkia</taxon>
    </lineage>
</organism>
<evidence type="ECO:0000259" key="5">
    <source>
        <dbReference type="Pfam" id="PF00775"/>
    </source>
</evidence>
<dbReference type="Proteomes" id="UP001361570">
    <property type="component" value="Unassembled WGS sequence"/>
</dbReference>
<name>A0ABU8DNC2_9ACTN</name>
<dbReference type="Gene3D" id="2.60.130.10">
    <property type="entry name" value="Aromatic compound dioxygenase"/>
    <property type="match status" value="1"/>
</dbReference>
<protein>
    <submittedName>
        <fullName evidence="6">Protocatechuate 3,4-dioxygenase subunit alpha</fullName>
        <ecNumber evidence="6">1.13.11.3</ecNumber>
    </submittedName>
</protein>
<comment type="caution">
    <text evidence="6">The sequence shown here is derived from an EMBL/GenBank/DDBJ whole genome shotgun (WGS) entry which is preliminary data.</text>
</comment>
<dbReference type="InterPro" id="IPR012786">
    <property type="entry name" value="Protocat_dOase_a"/>
</dbReference>